<dbReference type="Pfam" id="PF13539">
    <property type="entry name" value="Peptidase_M15_4"/>
    <property type="match status" value="1"/>
</dbReference>
<dbReference type="InterPro" id="IPR009045">
    <property type="entry name" value="Zn_M74/Hedgehog-like"/>
</dbReference>
<evidence type="ECO:0000259" key="1">
    <source>
        <dbReference type="Pfam" id="PF13539"/>
    </source>
</evidence>
<organism evidence="2 3">
    <name type="scientific">Mycolicibacterium hippocampi</name>
    <dbReference type="NCBI Taxonomy" id="659824"/>
    <lineage>
        <taxon>Bacteria</taxon>
        <taxon>Bacillati</taxon>
        <taxon>Actinomycetota</taxon>
        <taxon>Actinomycetes</taxon>
        <taxon>Mycobacteriales</taxon>
        <taxon>Mycobacteriaceae</taxon>
        <taxon>Mycolicibacterium</taxon>
    </lineage>
</organism>
<feature type="domain" description="Peptidase M15C" evidence="1">
    <location>
        <begin position="100"/>
        <end position="180"/>
    </location>
</feature>
<name>A0A7I9ZKN0_9MYCO</name>
<comment type="caution">
    <text evidence="2">The sequence shown here is derived from an EMBL/GenBank/DDBJ whole genome shotgun (WGS) entry which is preliminary data.</text>
</comment>
<dbReference type="SUPFAM" id="SSF55166">
    <property type="entry name" value="Hedgehog/DD-peptidase"/>
    <property type="match status" value="1"/>
</dbReference>
<gene>
    <name evidence="2" type="ORF">MHIP_20070</name>
</gene>
<dbReference type="EMBL" id="BLLB01000002">
    <property type="protein sequence ID" value="GFH01524.1"/>
    <property type="molecule type" value="Genomic_DNA"/>
</dbReference>
<dbReference type="AlphaFoldDB" id="A0A7I9ZKN0"/>
<sequence>MHPVTAAELGTTWRPGCPLPPEALRRVDLHYWGFDEQTHRGRLVVHQDLTTELIEIFDQLYRLRFPIERMRTADHYPGADDELSMRDNNTSAFNCRDIPGTGSWSLHAYGRAVDINPRLNPYIDSRGDYQPANAEVYLDRSRIDPGMLHDGDPAVRAFTDRGWRWGGHWRTPLDYQHFEYR</sequence>
<accession>A0A7I9ZKN0</accession>
<dbReference type="Proteomes" id="UP000465304">
    <property type="component" value="Unassembled WGS sequence"/>
</dbReference>
<dbReference type="GO" id="GO:0008233">
    <property type="term" value="F:peptidase activity"/>
    <property type="evidence" value="ECO:0007669"/>
    <property type="project" value="InterPro"/>
</dbReference>
<protein>
    <recommendedName>
        <fullName evidence="1">Peptidase M15C domain-containing protein</fullName>
    </recommendedName>
</protein>
<dbReference type="InterPro" id="IPR039561">
    <property type="entry name" value="Peptidase_M15C"/>
</dbReference>
<proteinExistence type="predicted"/>
<evidence type="ECO:0000313" key="2">
    <source>
        <dbReference type="EMBL" id="GFH01524.1"/>
    </source>
</evidence>
<reference evidence="2 3" key="1">
    <citation type="journal article" date="2019" name="Emerg. Microbes Infect.">
        <title>Comprehensive subspecies identification of 175 nontuberculous mycobacteria species based on 7547 genomic profiles.</title>
        <authorList>
            <person name="Matsumoto Y."/>
            <person name="Kinjo T."/>
            <person name="Motooka D."/>
            <person name="Nabeya D."/>
            <person name="Jung N."/>
            <person name="Uechi K."/>
            <person name="Horii T."/>
            <person name="Iida T."/>
            <person name="Fujita J."/>
            <person name="Nakamura S."/>
        </authorList>
    </citation>
    <scope>NUCLEOTIDE SEQUENCE [LARGE SCALE GENOMIC DNA]</scope>
    <source>
        <strain evidence="2 3">JCM 30996</strain>
    </source>
</reference>
<evidence type="ECO:0000313" key="3">
    <source>
        <dbReference type="Proteomes" id="UP000465304"/>
    </source>
</evidence>
<dbReference type="Gene3D" id="3.30.1380.10">
    <property type="match status" value="1"/>
</dbReference>
<keyword evidence="3" id="KW-1185">Reference proteome</keyword>